<reference evidence="6 7" key="1">
    <citation type="journal article" date="2019" name="Environ. Microbiol.">
        <title>Species interactions and distinct microbial communities in high Arctic permafrost affected cryosols are associated with the CH4 and CO2 gas fluxes.</title>
        <authorList>
            <person name="Altshuler I."/>
            <person name="Hamel J."/>
            <person name="Turney S."/>
            <person name="Magnuson E."/>
            <person name="Levesque R."/>
            <person name="Greer C."/>
            <person name="Whyte L.G."/>
        </authorList>
    </citation>
    <scope>NUCLEOTIDE SEQUENCE [LARGE SCALE GENOMIC DNA]</scope>
    <source>
        <strain evidence="6 7">E6.1</strain>
    </source>
</reference>
<feature type="modified residue" description="4-aspartylphosphate" evidence="2">
    <location>
        <position position="51"/>
    </location>
</feature>
<evidence type="ECO:0000256" key="2">
    <source>
        <dbReference type="PROSITE-ProRule" id="PRU00169"/>
    </source>
</evidence>
<dbReference type="SMART" id="SM00448">
    <property type="entry name" value="REC"/>
    <property type="match status" value="1"/>
</dbReference>
<dbReference type="Pfam" id="PF00072">
    <property type="entry name" value="Response_reg"/>
    <property type="match status" value="1"/>
</dbReference>
<dbReference type="Proteomes" id="UP000319931">
    <property type="component" value="Unassembled WGS sequence"/>
</dbReference>
<evidence type="ECO:0000256" key="1">
    <source>
        <dbReference type="ARBA" id="ARBA00023125"/>
    </source>
</evidence>
<proteinExistence type="predicted"/>
<comment type="caution">
    <text evidence="6">The sequence shown here is derived from an EMBL/GenBank/DDBJ whole genome shotgun (WGS) entry which is preliminary data.</text>
</comment>
<dbReference type="GO" id="GO:0000156">
    <property type="term" value="F:phosphorelay response regulator activity"/>
    <property type="evidence" value="ECO:0007669"/>
    <property type="project" value="TreeGrafter"/>
</dbReference>
<dbReference type="SUPFAM" id="SSF52172">
    <property type="entry name" value="CheY-like"/>
    <property type="match status" value="1"/>
</dbReference>
<dbReference type="PANTHER" id="PTHR48111">
    <property type="entry name" value="REGULATOR OF RPOS"/>
    <property type="match status" value="1"/>
</dbReference>
<dbReference type="PROSITE" id="PS50110">
    <property type="entry name" value="RESPONSE_REGULATORY"/>
    <property type="match status" value="1"/>
</dbReference>
<feature type="DNA-binding region" description="OmpR/PhoB-type" evidence="3">
    <location>
        <begin position="124"/>
        <end position="222"/>
    </location>
</feature>
<dbReference type="OrthoDB" id="9802426at2"/>
<dbReference type="GO" id="GO:0032993">
    <property type="term" value="C:protein-DNA complex"/>
    <property type="evidence" value="ECO:0007669"/>
    <property type="project" value="TreeGrafter"/>
</dbReference>
<dbReference type="InterPro" id="IPR039420">
    <property type="entry name" value="WalR-like"/>
</dbReference>
<dbReference type="PROSITE" id="PS51755">
    <property type="entry name" value="OMPR_PHOB"/>
    <property type="match status" value="1"/>
</dbReference>
<dbReference type="PANTHER" id="PTHR48111:SF36">
    <property type="entry name" value="TRANSCRIPTIONAL REGULATORY PROTEIN CUTR"/>
    <property type="match status" value="1"/>
</dbReference>
<organism evidence="6 7">
    <name type="scientific">Sphingomonas glacialis</name>
    <dbReference type="NCBI Taxonomy" id="658225"/>
    <lineage>
        <taxon>Bacteria</taxon>
        <taxon>Pseudomonadati</taxon>
        <taxon>Pseudomonadota</taxon>
        <taxon>Alphaproteobacteria</taxon>
        <taxon>Sphingomonadales</taxon>
        <taxon>Sphingomonadaceae</taxon>
        <taxon>Sphingomonas</taxon>
    </lineage>
</organism>
<sequence length="225" mass="24293">MRVLLVDDELAVATALADALVRRGVAIDHAQTIEAAEAYLEASDYAAVLLDLGLPDGDGMGLLARMRARGDTRPVLVLTARGAIDARIRGLNAGADEYMVKPFDLDELHARLLAILRRRDGHVGRALQCGALSFAVETRVASVGERVLGLSARETELLELLLRRVGKVVPKRIAEDHLFGLDGDLGSNAIEVYVHRLRKRLDEAATGARIETVRGVGYMLLATPA</sequence>
<dbReference type="GO" id="GO:0006355">
    <property type="term" value="P:regulation of DNA-templated transcription"/>
    <property type="evidence" value="ECO:0007669"/>
    <property type="project" value="InterPro"/>
</dbReference>
<dbReference type="SMART" id="SM00862">
    <property type="entry name" value="Trans_reg_C"/>
    <property type="match status" value="1"/>
</dbReference>
<dbReference type="EMBL" id="RCZC01000003">
    <property type="protein sequence ID" value="TPG52944.1"/>
    <property type="molecule type" value="Genomic_DNA"/>
</dbReference>
<dbReference type="Gene3D" id="3.40.50.2300">
    <property type="match status" value="1"/>
</dbReference>
<feature type="domain" description="OmpR/PhoB-type" evidence="5">
    <location>
        <begin position="124"/>
        <end position="222"/>
    </location>
</feature>
<gene>
    <name evidence="6" type="ORF">EAH76_13945</name>
</gene>
<dbReference type="RefSeq" id="WP_140850870.1">
    <property type="nucleotide sequence ID" value="NZ_RCZC01000003.1"/>
</dbReference>
<protein>
    <submittedName>
        <fullName evidence="6">Response regulator</fullName>
    </submittedName>
</protein>
<dbReference type="Gene3D" id="1.10.10.10">
    <property type="entry name" value="Winged helix-like DNA-binding domain superfamily/Winged helix DNA-binding domain"/>
    <property type="match status" value="1"/>
</dbReference>
<evidence type="ECO:0000256" key="3">
    <source>
        <dbReference type="PROSITE-ProRule" id="PRU01091"/>
    </source>
</evidence>
<dbReference type="InterPro" id="IPR001867">
    <property type="entry name" value="OmpR/PhoB-type_DNA-bd"/>
</dbReference>
<dbReference type="InterPro" id="IPR011006">
    <property type="entry name" value="CheY-like_superfamily"/>
</dbReference>
<accession>A0A502FU15</accession>
<keyword evidence="2" id="KW-0597">Phosphoprotein</keyword>
<dbReference type="GO" id="GO:0000976">
    <property type="term" value="F:transcription cis-regulatory region binding"/>
    <property type="evidence" value="ECO:0007669"/>
    <property type="project" value="TreeGrafter"/>
</dbReference>
<name>A0A502FU15_9SPHN</name>
<evidence type="ECO:0000259" key="5">
    <source>
        <dbReference type="PROSITE" id="PS51755"/>
    </source>
</evidence>
<evidence type="ECO:0000259" key="4">
    <source>
        <dbReference type="PROSITE" id="PS50110"/>
    </source>
</evidence>
<dbReference type="AlphaFoldDB" id="A0A502FU15"/>
<keyword evidence="7" id="KW-1185">Reference proteome</keyword>
<dbReference type="Pfam" id="PF00486">
    <property type="entry name" value="Trans_reg_C"/>
    <property type="match status" value="1"/>
</dbReference>
<dbReference type="GO" id="GO:0005829">
    <property type="term" value="C:cytosol"/>
    <property type="evidence" value="ECO:0007669"/>
    <property type="project" value="TreeGrafter"/>
</dbReference>
<evidence type="ECO:0000313" key="7">
    <source>
        <dbReference type="Proteomes" id="UP000319931"/>
    </source>
</evidence>
<keyword evidence="1 3" id="KW-0238">DNA-binding</keyword>
<dbReference type="InterPro" id="IPR001789">
    <property type="entry name" value="Sig_transdc_resp-reg_receiver"/>
</dbReference>
<feature type="domain" description="Response regulatory" evidence="4">
    <location>
        <begin position="2"/>
        <end position="116"/>
    </location>
</feature>
<dbReference type="CDD" id="cd00383">
    <property type="entry name" value="trans_reg_C"/>
    <property type="match status" value="1"/>
</dbReference>
<dbReference type="Gene3D" id="6.10.250.690">
    <property type="match status" value="1"/>
</dbReference>
<evidence type="ECO:0000313" key="6">
    <source>
        <dbReference type="EMBL" id="TPG52944.1"/>
    </source>
</evidence>
<dbReference type="InterPro" id="IPR036388">
    <property type="entry name" value="WH-like_DNA-bd_sf"/>
</dbReference>